<keyword evidence="2" id="KW-1185">Reference proteome</keyword>
<dbReference type="InterPro" id="IPR036397">
    <property type="entry name" value="RNaseH_sf"/>
</dbReference>
<comment type="caution">
    <text evidence="1">The sequence shown here is derived from an EMBL/GenBank/DDBJ whole genome shotgun (WGS) entry which is preliminary data.</text>
</comment>
<name>A0A8X7BHW8_TRICX</name>
<dbReference type="Gene3D" id="3.30.420.10">
    <property type="entry name" value="Ribonuclease H-like superfamily/Ribonuclease H"/>
    <property type="match status" value="1"/>
</dbReference>
<evidence type="ECO:0000313" key="1">
    <source>
        <dbReference type="EMBL" id="GFY30962.1"/>
    </source>
</evidence>
<protein>
    <recommendedName>
        <fullName evidence="3">Transposase</fullName>
    </recommendedName>
</protein>
<evidence type="ECO:0008006" key="3">
    <source>
        <dbReference type="Google" id="ProtNLM"/>
    </source>
</evidence>
<dbReference type="PANTHER" id="PTHR46060">
    <property type="entry name" value="MARINER MOS1 TRANSPOSASE-LIKE PROTEIN"/>
    <property type="match status" value="1"/>
</dbReference>
<dbReference type="EMBL" id="BMAU01021395">
    <property type="protein sequence ID" value="GFY30962.1"/>
    <property type="molecule type" value="Genomic_DNA"/>
</dbReference>
<dbReference type="InterPro" id="IPR052709">
    <property type="entry name" value="Transposase-MT_Hybrid"/>
</dbReference>
<sequence>MTCWVESLLEMKYGVTYHPGIKATVNGMATHIFSRQGQRQINAVKAQDYGNSVLGPARCFSGELYATRDNDQLRYLLHNSTEAPKSIANKQRGILSNGVLLLHDNARPHTSRKTRELIESFGWEVLDHAPYSPDLAPSDFNLFRYLKQRQEGSVSMTTKK</sequence>
<reference evidence="1" key="1">
    <citation type="submission" date="2020-08" db="EMBL/GenBank/DDBJ databases">
        <title>Multicomponent nature underlies the extraordinary mechanical properties of spider dragline silk.</title>
        <authorList>
            <person name="Kono N."/>
            <person name="Nakamura H."/>
            <person name="Mori M."/>
            <person name="Yoshida Y."/>
            <person name="Ohtoshi R."/>
            <person name="Malay A.D."/>
            <person name="Moran D.A.P."/>
            <person name="Tomita M."/>
            <person name="Numata K."/>
            <person name="Arakawa K."/>
        </authorList>
    </citation>
    <scope>NUCLEOTIDE SEQUENCE</scope>
</reference>
<dbReference type="Proteomes" id="UP000887159">
    <property type="component" value="Unassembled WGS sequence"/>
</dbReference>
<accession>A0A8X7BHW8</accession>
<evidence type="ECO:0000313" key="2">
    <source>
        <dbReference type="Proteomes" id="UP000887159"/>
    </source>
</evidence>
<dbReference type="GO" id="GO:0003676">
    <property type="term" value="F:nucleic acid binding"/>
    <property type="evidence" value="ECO:0007669"/>
    <property type="project" value="InterPro"/>
</dbReference>
<dbReference type="AlphaFoldDB" id="A0A8X7BHW8"/>
<proteinExistence type="predicted"/>
<gene>
    <name evidence="1" type="primary">AVEN_116072_1</name>
    <name evidence="1" type="ORF">TNCV_1629351</name>
</gene>
<dbReference type="PANTHER" id="PTHR46060:SF1">
    <property type="entry name" value="MARINER MOS1 TRANSPOSASE-LIKE PROTEIN"/>
    <property type="match status" value="1"/>
</dbReference>
<organism evidence="1 2">
    <name type="scientific">Trichonephila clavipes</name>
    <name type="common">Golden silk orbweaver</name>
    <name type="synonym">Nephila clavipes</name>
    <dbReference type="NCBI Taxonomy" id="2585209"/>
    <lineage>
        <taxon>Eukaryota</taxon>
        <taxon>Metazoa</taxon>
        <taxon>Ecdysozoa</taxon>
        <taxon>Arthropoda</taxon>
        <taxon>Chelicerata</taxon>
        <taxon>Arachnida</taxon>
        <taxon>Araneae</taxon>
        <taxon>Araneomorphae</taxon>
        <taxon>Entelegynae</taxon>
        <taxon>Araneoidea</taxon>
        <taxon>Nephilidae</taxon>
        <taxon>Trichonephila</taxon>
    </lineage>
</organism>